<evidence type="ECO:0000256" key="1">
    <source>
        <dbReference type="SAM" id="MobiDB-lite"/>
    </source>
</evidence>
<accession>A0A2U2MWI9</accession>
<organism evidence="3 4">
    <name type="scientific">Sediminicurvatus halobius</name>
    <dbReference type="NCBI Taxonomy" id="2182432"/>
    <lineage>
        <taxon>Bacteria</taxon>
        <taxon>Pseudomonadati</taxon>
        <taxon>Pseudomonadota</taxon>
        <taxon>Gammaproteobacteria</taxon>
        <taxon>Chromatiales</taxon>
        <taxon>Ectothiorhodospiraceae</taxon>
        <taxon>Sediminicurvatus</taxon>
    </lineage>
</organism>
<gene>
    <name evidence="3" type="ORF">DEM34_17500</name>
</gene>
<evidence type="ECO:0000259" key="2">
    <source>
        <dbReference type="Pfam" id="PF00561"/>
    </source>
</evidence>
<dbReference type="SUPFAM" id="SSF53474">
    <property type="entry name" value="alpha/beta-Hydrolases"/>
    <property type="match status" value="1"/>
</dbReference>
<name>A0A2U2MWI9_9GAMM</name>
<dbReference type="PANTHER" id="PTHR36837:SF5">
    <property type="entry name" value="POLY-3-HYDROXYBUTYRATE SYNTHASE"/>
    <property type="match status" value="1"/>
</dbReference>
<dbReference type="PANTHER" id="PTHR36837">
    <property type="entry name" value="POLY(3-HYDROXYALKANOATE) POLYMERASE SUBUNIT PHAC"/>
    <property type="match status" value="1"/>
</dbReference>
<dbReference type="InterPro" id="IPR000073">
    <property type="entry name" value="AB_hydrolase_1"/>
</dbReference>
<proteinExistence type="predicted"/>
<protein>
    <recommendedName>
        <fullName evidence="2">AB hydrolase-1 domain-containing protein</fullName>
    </recommendedName>
</protein>
<dbReference type="InterPro" id="IPR029058">
    <property type="entry name" value="AB_hydrolase_fold"/>
</dbReference>
<sequence length="367" mass="40196">MTDDNYVLDLVPKRSFVRWAVAQGQTVFVISWVNPDERYADVGFEDYLTDGVVAAMDAVGEATGEREMNAMGYCIGGTLLACTLAWLAARGDDRIASATFLTSLMEFSDVGELSVFIDEPQIRAMERHMAALGYFEGTHLATAFNLLQARELIWGASVHSYLLGREPPAFDLLYWNSDSTRMPARMHSFYLRNMYLENRLREPGAITLAGVPIDLGRVRLPAFVLATERDHIAPWRSCYRSAKLLGGRRVRFVLGESGHIAGAMNPAGSGKYGYRTSRRLPARPDEFLAAAEHHPGSWWPEWRAWLERFSGGSVPARAPGDGGLAPIEPAPGCYVRVQAHEPAPVAGAPGSPARRPGAVTVRGSGSN</sequence>
<dbReference type="InterPro" id="IPR051321">
    <property type="entry name" value="PHA/PHB_synthase"/>
</dbReference>
<dbReference type="RefSeq" id="WP_109680120.1">
    <property type="nucleotide sequence ID" value="NZ_CP086615.1"/>
</dbReference>
<dbReference type="Proteomes" id="UP000245474">
    <property type="component" value="Unassembled WGS sequence"/>
</dbReference>
<evidence type="ECO:0000313" key="4">
    <source>
        <dbReference type="Proteomes" id="UP000245474"/>
    </source>
</evidence>
<feature type="region of interest" description="Disordered" evidence="1">
    <location>
        <begin position="344"/>
        <end position="367"/>
    </location>
</feature>
<evidence type="ECO:0000313" key="3">
    <source>
        <dbReference type="EMBL" id="PWG61221.1"/>
    </source>
</evidence>
<dbReference type="OrthoDB" id="7208816at2"/>
<feature type="compositionally biased region" description="Low complexity" evidence="1">
    <location>
        <begin position="344"/>
        <end position="359"/>
    </location>
</feature>
<dbReference type="EMBL" id="QFFI01000043">
    <property type="protein sequence ID" value="PWG61221.1"/>
    <property type="molecule type" value="Genomic_DNA"/>
</dbReference>
<dbReference type="Gene3D" id="3.40.50.1820">
    <property type="entry name" value="alpha/beta hydrolase"/>
    <property type="match status" value="1"/>
</dbReference>
<comment type="caution">
    <text evidence="3">The sequence shown here is derived from an EMBL/GenBank/DDBJ whole genome shotgun (WGS) entry which is preliminary data.</text>
</comment>
<keyword evidence="4" id="KW-1185">Reference proteome</keyword>
<feature type="domain" description="AB hydrolase-1" evidence="2">
    <location>
        <begin position="31"/>
        <end position="260"/>
    </location>
</feature>
<reference evidence="3 4" key="1">
    <citation type="submission" date="2018-05" db="EMBL/GenBank/DDBJ databases">
        <title>Spiribacter halobius sp. nov., a moderately halophilic bacterium isolated from marine solar saltern.</title>
        <authorList>
            <person name="Zheng W.-S."/>
            <person name="Lu D.-C."/>
            <person name="Du Z.-J."/>
        </authorList>
    </citation>
    <scope>NUCLEOTIDE SEQUENCE [LARGE SCALE GENOMIC DNA]</scope>
    <source>
        <strain evidence="3 4">E85</strain>
    </source>
</reference>
<dbReference type="Pfam" id="PF00561">
    <property type="entry name" value="Abhydrolase_1"/>
    <property type="match status" value="1"/>
</dbReference>
<dbReference type="AlphaFoldDB" id="A0A2U2MWI9"/>